<dbReference type="GO" id="GO:0045128">
    <property type="term" value="P:negative regulation of reciprocal meiotic recombination"/>
    <property type="evidence" value="ECO:0007669"/>
    <property type="project" value="EnsemblPlants"/>
</dbReference>
<dbReference type="PANTHER" id="PTHR36702:SF1">
    <property type="entry name" value="HOLLIDAY JUNCTION RESOLVASE"/>
    <property type="match status" value="1"/>
</dbReference>
<sequence length="1001" mass="112461">MERKCSSAGELLEAIKSSDVVENRSQLVEKLRELELCDKSDLASVAEALTIFWEDFTCLDVSQCILNRAILQVAAKYVDSDTPECLEWHLILCTKASKWCGKHLSMTLLSTEDSQEKEHSSMFYQLLQFFLNLAATTFSAMARHPIIGNQRMTDVVEPFFIEQLGFTRECVSESKRLYIFGSEVLKSVQGVLNGAVQVCKAYSQSINWDTADGILGNNACETYNEEAAKAIHAVSIIHSTIEKLCEIGVLAANDGGNLVTVLNVSWKGVVNLLQLCKGALAVRVKVPDIILTLISLATESLRCAAKAWSGLSEDGVSVTEARKTFLPVKFYLINATRISSQYPNQAFLVSKEIIKCVLKISTFRLCLSREPLTVTASEVLTELLAQTSLDLINSLLNSDLLRQEMKFEILDWLFPDDFGPRSGNEISPGIRNKVSMEVIFSVKYESNEKTLLLGRVILLLEFLKCLQLEEDGRMGITRKLGWLLDALVDEEIYASIFILQIPTVCHQGTKVELVWQSLYFYVLDALKISMLLFYPTIGWEQYLSFLLENIFHPHFLAWEIVMELCCFMIRHAEMEFVNDLIDKLCVLYKSLAYSDPSFSPSLGLRKMARLICMLLSNELESTADRVYKFAVEDDKSEASSVMFVALLMEGLDLGMLSDDIKTKARSRIMADYIGYLECFDDTASASVLSGLQGSPVLALSASIQSIHVNTIDIDSRTLKFLVSVIRYYRSTEDRKLKDLSRKLLSETLSVVSRMNYLYESDDMDNVIVELQNLFVSSKSSRDGQLYKCKPYLALFMAGVGHMTLAEGDESARGTAIGELYHMLLRERHWAFVHLAISAFGCFASRTTCKQLWRFLPTDATLSFDLGSGLNANEEMFMHELKAILDKETTVFALNFSLELQMVLIKEGLVLKELLNKIVDIDPEAMLCEEVNTETEKHTNKRRKLPENISKGVELLQSGLKVIGDGLSQWQPNESDEFEKILTHFSCLEDVIGHLSGLAGSE</sequence>
<organism evidence="1 2">
    <name type="scientific">Kalanchoe fedtschenkoi</name>
    <name type="common">Lavender scallops</name>
    <name type="synonym">South American air plant</name>
    <dbReference type="NCBI Taxonomy" id="63787"/>
    <lineage>
        <taxon>Eukaryota</taxon>
        <taxon>Viridiplantae</taxon>
        <taxon>Streptophyta</taxon>
        <taxon>Embryophyta</taxon>
        <taxon>Tracheophyta</taxon>
        <taxon>Spermatophyta</taxon>
        <taxon>Magnoliopsida</taxon>
        <taxon>eudicotyledons</taxon>
        <taxon>Gunneridae</taxon>
        <taxon>Pentapetalae</taxon>
        <taxon>Saxifragales</taxon>
        <taxon>Crassulaceae</taxon>
        <taxon>Kalanchoe</taxon>
    </lineage>
</organism>
<reference evidence="1" key="1">
    <citation type="submission" date="2021-01" db="UniProtKB">
        <authorList>
            <consortium name="EnsemblPlants"/>
        </authorList>
    </citation>
    <scope>IDENTIFICATION</scope>
</reference>
<dbReference type="Proteomes" id="UP000594263">
    <property type="component" value="Unplaced"/>
</dbReference>
<dbReference type="Pfam" id="PF14868">
    <property type="entry name" value="DUF4487"/>
    <property type="match status" value="1"/>
</dbReference>
<keyword evidence="2" id="KW-1185">Reference proteome</keyword>
<evidence type="ECO:0000313" key="2">
    <source>
        <dbReference type="Proteomes" id="UP000594263"/>
    </source>
</evidence>
<dbReference type="EnsemblPlants" id="Kaladp0081s0088.1.v1.1">
    <property type="protein sequence ID" value="Kaladp0081s0088.1.v1.1"/>
    <property type="gene ID" value="Kaladp0081s0088.v1.1"/>
</dbReference>
<dbReference type="OMA" id="MELWCFM"/>
<dbReference type="PANTHER" id="PTHR36702">
    <property type="entry name" value="HOLLIDAY JUNCTION RESOLVASE"/>
    <property type="match status" value="1"/>
</dbReference>
<evidence type="ECO:0000313" key="1">
    <source>
        <dbReference type="EnsemblPlants" id="Kaladp0081s0088.1.v1.1"/>
    </source>
</evidence>
<dbReference type="Gramene" id="Kaladp0081s0088.1.v1.1">
    <property type="protein sequence ID" value="Kaladp0081s0088.1.v1.1"/>
    <property type="gene ID" value="Kaladp0081s0088.v1.1"/>
</dbReference>
<name>A0A7N0UQX7_KALFE</name>
<accession>A0A7N0UQX7</accession>
<dbReference type="InterPro" id="IPR027902">
    <property type="entry name" value="DUF4487"/>
</dbReference>
<dbReference type="AlphaFoldDB" id="A0A7N0UQX7"/>
<protein>
    <submittedName>
        <fullName evidence="1">Uncharacterized protein</fullName>
    </submittedName>
</protein>
<proteinExistence type="predicted"/>